<evidence type="ECO:0000256" key="13">
    <source>
        <dbReference type="ARBA" id="ARBA00047899"/>
    </source>
</evidence>
<dbReference type="Pfam" id="PF00560">
    <property type="entry name" value="LRR_1"/>
    <property type="match status" value="1"/>
</dbReference>
<dbReference type="PANTHER" id="PTHR48005">
    <property type="entry name" value="LEUCINE RICH REPEAT KINASE 2"/>
    <property type="match status" value="1"/>
</dbReference>
<comment type="catalytic activity">
    <reaction evidence="14">
        <text>L-seryl-[protein] + ATP = O-phospho-L-seryl-[protein] + ADP + H(+)</text>
        <dbReference type="Rhea" id="RHEA:17989"/>
        <dbReference type="Rhea" id="RHEA-COMP:9863"/>
        <dbReference type="Rhea" id="RHEA-COMP:11604"/>
        <dbReference type="ChEBI" id="CHEBI:15378"/>
        <dbReference type="ChEBI" id="CHEBI:29999"/>
        <dbReference type="ChEBI" id="CHEBI:30616"/>
        <dbReference type="ChEBI" id="CHEBI:83421"/>
        <dbReference type="ChEBI" id="CHEBI:456216"/>
        <dbReference type="EC" id="2.7.11.1"/>
    </reaction>
</comment>
<evidence type="ECO:0000256" key="6">
    <source>
        <dbReference type="ARBA" id="ARBA00022692"/>
    </source>
</evidence>
<keyword evidence="19" id="KW-1185">Reference proteome</keyword>
<dbReference type="Gene3D" id="3.80.10.10">
    <property type="entry name" value="Ribonuclease Inhibitor"/>
    <property type="match status" value="1"/>
</dbReference>
<dbReference type="InterPro" id="IPR011009">
    <property type="entry name" value="Kinase-like_dom_sf"/>
</dbReference>
<dbReference type="EC" id="2.7.11.1" evidence="2"/>
<gene>
    <name evidence="18" type="ORF">SASPL_149448</name>
</gene>
<evidence type="ECO:0000256" key="14">
    <source>
        <dbReference type="ARBA" id="ARBA00048679"/>
    </source>
</evidence>
<dbReference type="InterPro" id="IPR017441">
    <property type="entry name" value="Protein_kinase_ATP_BS"/>
</dbReference>
<evidence type="ECO:0000256" key="3">
    <source>
        <dbReference type="ARBA" id="ARBA00022527"/>
    </source>
</evidence>
<dbReference type="SUPFAM" id="SSF52058">
    <property type="entry name" value="L domain-like"/>
    <property type="match status" value="1"/>
</dbReference>
<evidence type="ECO:0000256" key="12">
    <source>
        <dbReference type="ARBA" id="ARBA00023136"/>
    </source>
</evidence>
<comment type="caution">
    <text evidence="18">The sequence shown here is derived from an EMBL/GenBank/DDBJ whole genome shotgun (WGS) entry which is preliminary data.</text>
</comment>
<dbReference type="GO" id="GO:0004674">
    <property type="term" value="F:protein serine/threonine kinase activity"/>
    <property type="evidence" value="ECO:0007669"/>
    <property type="project" value="UniProtKB-KW"/>
</dbReference>
<dbReference type="AlphaFoldDB" id="A0A8X8Z4P0"/>
<keyword evidence="3" id="KW-0723">Serine/threonine-protein kinase</keyword>
<keyword evidence="9" id="KW-0418">Kinase</keyword>
<sequence length="241" mass="27267">MIQLTKLEILKLDSNSLEGVFEAGIHRLPSITTIGLSRNSIHGRIPSQVGNVANAQFLNIDLSWNHLFGEIPESVSRLHGIDLSFNNLEGHIPPDVWLRFGRESFLGNLNLHLPTTPTIDVEIVYHVFFVIFILCGIYFIFSKRREKKAASVTPHPKHGDIFKIWNFDGNIAYQDIIEATQDFDFRYCIGTGGYGSVYRAQLPTGKVVAVKKLHRFEGDNPTFDSSFRNEAKHVSHLRLHG</sequence>
<evidence type="ECO:0000256" key="9">
    <source>
        <dbReference type="ARBA" id="ARBA00022777"/>
    </source>
</evidence>
<evidence type="ECO:0000256" key="15">
    <source>
        <dbReference type="PROSITE-ProRule" id="PRU10141"/>
    </source>
</evidence>
<evidence type="ECO:0000313" key="19">
    <source>
        <dbReference type="Proteomes" id="UP000298416"/>
    </source>
</evidence>
<dbReference type="GO" id="GO:0005524">
    <property type="term" value="F:ATP binding"/>
    <property type="evidence" value="ECO:0007669"/>
    <property type="project" value="UniProtKB-UniRule"/>
</dbReference>
<dbReference type="EMBL" id="PNBA02000019">
    <property type="protein sequence ID" value="KAG6391691.1"/>
    <property type="molecule type" value="Genomic_DNA"/>
</dbReference>
<evidence type="ECO:0000256" key="16">
    <source>
        <dbReference type="SAM" id="Phobius"/>
    </source>
</evidence>
<dbReference type="GO" id="GO:0016020">
    <property type="term" value="C:membrane"/>
    <property type="evidence" value="ECO:0007669"/>
    <property type="project" value="UniProtKB-SubCell"/>
</dbReference>
<feature type="transmembrane region" description="Helical" evidence="16">
    <location>
        <begin position="123"/>
        <end position="141"/>
    </location>
</feature>
<evidence type="ECO:0000313" key="18">
    <source>
        <dbReference type="EMBL" id="KAG6391691.1"/>
    </source>
</evidence>
<protein>
    <recommendedName>
        <fullName evidence="2">non-specific serine/threonine protein kinase</fullName>
        <ecNumber evidence="2">2.7.11.1</ecNumber>
    </recommendedName>
</protein>
<dbReference type="InterPro" id="IPR032675">
    <property type="entry name" value="LRR_dom_sf"/>
</dbReference>
<dbReference type="InterPro" id="IPR000719">
    <property type="entry name" value="Prot_kinase_dom"/>
</dbReference>
<keyword evidence="11 16" id="KW-1133">Transmembrane helix</keyword>
<dbReference type="Proteomes" id="UP000298416">
    <property type="component" value="Unassembled WGS sequence"/>
</dbReference>
<keyword evidence="6 16" id="KW-0812">Transmembrane</keyword>
<organism evidence="18">
    <name type="scientific">Salvia splendens</name>
    <name type="common">Scarlet sage</name>
    <dbReference type="NCBI Taxonomy" id="180675"/>
    <lineage>
        <taxon>Eukaryota</taxon>
        <taxon>Viridiplantae</taxon>
        <taxon>Streptophyta</taxon>
        <taxon>Embryophyta</taxon>
        <taxon>Tracheophyta</taxon>
        <taxon>Spermatophyta</taxon>
        <taxon>Magnoliopsida</taxon>
        <taxon>eudicotyledons</taxon>
        <taxon>Gunneridae</taxon>
        <taxon>Pentapetalae</taxon>
        <taxon>asterids</taxon>
        <taxon>lamiids</taxon>
        <taxon>Lamiales</taxon>
        <taxon>Lamiaceae</taxon>
        <taxon>Nepetoideae</taxon>
        <taxon>Mentheae</taxon>
        <taxon>Salviinae</taxon>
        <taxon>Salvia</taxon>
        <taxon>Salvia subgen. Calosphace</taxon>
        <taxon>core Calosphace</taxon>
    </lineage>
</organism>
<evidence type="ECO:0000256" key="7">
    <source>
        <dbReference type="ARBA" id="ARBA00022737"/>
    </source>
</evidence>
<evidence type="ECO:0000256" key="8">
    <source>
        <dbReference type="ARBA" id="ARBA00022741"/>
    </source>
</evidence>
<name>A0A8X8Z4P0_SALSN</name>
<dbReference type="Gene3D" id="3.30.200.20">
    <property type="entry name" value="Phosphorylase Kinase, domain 1"/>
    <property type="match status" value="1"/>
</dbReference>
<evidence type="ECO:0000256" key="1">
    <source>
        <dbReference type="ARBA" id="ARBA00004370"/>
    </source>
</evidence>
<evidence type="ECO:0000256" key="10">
    <source>
        <dbReference type="ARBA" id="ARBA00022840"/>
    </source>
</evidence>
<evidence type="ECO:0000256" key="2">
    <source>
        <dbReference type="ARBA" id="ARBA00012513"/>
    </source>
</evidence>
<keyword evidence="8 15" id="KW-0547">Nucleotide-binding</keyword>
<dbReference type="SUPFAM" id="SSF56112">
    <property type="entry name" value="Protein kinase-like (PK-like)"/>
    <property type="match status" value="1"/>
</dbReference>
<evidence type="ECO:0000256" key="4">
    <source>
        <dbReference type="ARBA" id="ARBA00022614"/>
    </source>
</evidence>
<keyword evidence="12 16" id="KW-0472">Membrane</keyword>
<feature type="domain" description="Protein kinase" evidence="17">
    <location>
        <begin position="183"/>
        <end position="241"/>
    </location>
</feature>
<comment type="subcellular location">
    <subcellularLocation>
        <location evidence="1">Membrane</location>
    </subcellularLocation>
</comment>
<dbReference type="InterPro" id="IPR001611">
    <property type="entry name" value="Leu-rich_rpt"/>
</dbReference>
<reference evidence="18" key="2">
    <citation type="submission" date="2020-08" db="EMBL/GenBank/DDBJ databases">
        <title>Plant Genome Project.</title>
        <authorList>
            <person name="Zhang R.-G."/>
        </authorList>
    </citation>
    <scope>NUCLEOTIDE SEQUENCE</scope>
    <source>
        <strain evidence="18">Huo1</strain>
        <tissue evidence="18">Leaf</tissue>
    </source>
</reference>
<evidence type="ECO:0000256" key="11">
    <source>
        <dbReference type="ARBA" id="ARBA00022989"/>
    </source>
</evidence>
<evidence type="ECO:0000256" key="5">
    <source>
        <dbReference type="ARBA" id="ARBA00022679"/>
    </source>
</evidence>
<accession>A0A8X8Z4P0</accession>
<reference evidence="18" key="1">
    <citation type="submission" date="2018-01" db="EMBL/GenBank/DDBJ databases">
        <authorList>
            <person name="Mao J.F."/>
        </authorList>
    </citation>
    <scope>NUCLEOTIDE SEQUENCE</scope>
    <source>
        <strain evidence="18">Huo1</strain>
        <tissue evidence="18">Leaf</tissue>
    </source>
</reference>
<comment type="catalytic activity">
    <reaction evidence="13">
        <text>L-threonyl-[protein] + ATP = O-phospho-L-threonyl-[protein] + ADP + H(+)</text>
        <dbReference type="Rhea" id="RHEA:46608"/>
        <dbReference type="Rhea" id="RHEA-COMP:11060"/>
        <dbReference type="Rhea" id="RHEA-COMP:11605"/>
        <dbReference type="ChEBI" id="CHEBI:15378"/>
        <dbReference type="ChEBI" id="CHEBI:30013"/>
        <dbReference type="ChEBI" id="CHEBI:30616"/>
        <dbReference type="ChEBI" id="CHEBI:61977"/>
        <dbReference type="ChEBI" id="CHEBI:456216"/>
        <dbReference type="EC" id="2.7.11.1"/>
    </reaction>
</comment>
<dbReference type="InterPro" id="IPR051420">
    <property type="entry name" value="Ser_Thr_Kinases_DiverseReg"/>
</dbReference>
<keyword evidence="10 15" id="KW-0067">ATP-binding</keyword>
<keyword evidence="7" id="KW-0677">Repeat</keyword>
<evidence type="ECO:0000259" key="17">
    <source>
        <dbReference type="PROSITE" id="PS50011"/>
    </source>
</evidence>
<dbReference type="PROSITE" id="PS50011">
    <property type="entry name" value="PROTEIN_KINASE_DOM"/>
    <property type="match status" value="1"/>
</dbReference>
<dbReference type="PROSITE" id="PS00107">
    <property type="entry name" value="PROTEIN_KINASE_ATP"/>
    <property type="match status" value="1"/>
</dbReference>
<feature type="binding site" evidence="15">
    <location>
        <position position="212"/>
    </location>
    <ligand>
        <name>ATP</name>
        <dbReference type="ChEBI" id="CHEBI:30616"/>
    </ligand>
</feature>
<proteinExistence type="predicted"/>
<dbReference type="PANTHER" id="PTHR48005:SF66">
    <property type="entry name" value="PROTEIN KINASE DOMAIN-CONTAINING PROTEIN"/>
    <property type="match status" value="1"/>
</dbReference>
<keyword evidence="4" id="KW-0433">Leucine-rich repeat</keyword>
<keyword evidence="5" id="KW-0808">Transferase</keyword>